<evidence type="ECO:0000313" key="7">
    <source>
        <dbReference type="Proteomes" id="UP000054886"/>
    </source>
</evidence>
<keyword evidence="5" id="KW-0472">Membrane</keyword>
<evidence type="ECO:0000256" key="5">
    <source>
        <dbReference type="ARBA" id="ARBA00023136"/>
    </source>
</evidence>
<dbReference type="VEuPathDB" id="FungiDB:GWK60_M09163"/>
<comment type="subcellular location">
    <subcellularLocation>
        <location evidence="1">Membrane</location>
    </subcellularLocation>
</comment>
<dbReference type="VEuPathDB" id="FungiDB:B1J91_M09229g"/>
<gene>
    <name evidence="6" type="ORF">AO440_004248</name>
</gene>
<dbReference type="Gene3D" id="1.10.10.1740">
    <property type="entry name" value="Transmembrane protein 14-like"/>
    <property type="match status" value="1"/>
</dbReference>
<protein>
    <submittedName>
        <fullName evidence="6">TMEM14 protein-like protein</fullName>
    </submittedName>
</protein>
<evidence type="ECO:0000256" key="3">
    <source>
        <dbReference type="ARBA" id="ARBA00022692"/>
    </source>
</evidence>
<sequence length="105" mass="11287">MEHPAFTLSALTTIGGVVGYMRKKSLPSLVAGLTFGGLYAISGYLLHLNRDYGLELALGSSALLTVSGAMRGGVKTPLKPIPFLLTVCGATGSYYYWSKYKEFYP</sequence>
<evidence type="ECO:0000256" key="2">
    <source>
        <dbReference type="ARBA" id="ARBA00007590"/>
    </source>
</evidence>
<dbReference type="AlphaFoldDB" id="A0A0W0EQ48"/>
<dbReference type="VEuPathDB" id="FungiDB:GVI51_M09185"/>
<dbReference type="PANTHER" id="PTHR12668:SF53">
    <property type="entry name" value="TMEM14 PROTEIN HOMOLOG YJR085C"/>
    <property type="match status" value="1"/>
</dbReference>
<proteinExistence type="inferred from homology"/>
<dbReference type="EMBL" id="LLZZ01000117">
    <property type="protein sequence ID" value="KTB04126.1"/>
    <property type="molecule type" value="Genomic_DNA"/>
</dbReference>
<dbReference type="OrthoDB" id="5620at2759"/>
<evidence type="ECO:0000313" key="6">
    <source>
        <dbReference type="EMBL" id="KTB04126.1"/>
    </source>
</evidence>
<dbReference type="VEuPathDB" id="FungiDB:CAGL0M09229g"/>
<dbReference type="Pfam" id="PF03647">
    <property type="entry name" value="Tmemb_14"/>
    <property type="match status" value="1"/>
</dbReference>
<dbReference type="Proteomes" id="UP000054886">
    <property type="component" value="Unassembled WGS sequence"/>
</dbReference>
<dbReference type="GO" id="GO:0016020">
    <property type="term" value="C:membrane"/>
    <property type="evidence" value="ECO:0007669"/>
    <property type="project" value="UniProtKB-SubCell"/>
</dbReference>
<keyword evidence="3" id="KW-0812">Transmembrane</keyword>
<comment type="similarity">
    <text evidence="2">Belongs to the TMEM14 family.</text>
</comment>
<dbReference type="InterPro" id="IPR005349">
    <property type="entry name" value="TMEM14"/>
</dbReference>
<dbReference type="OMA" id="AYPAYIM"/>
<dbReference type="PhylomeDB" id="A0A0W0EQ48"/>
<keyword evidence="4" id="KW-1133">Transmembrane helix</keyword>
<dbReference type="PANTHER" id="PTHR12668">
    <property type="entry name" value="TRANSMEMBRANE PROTEIN 14, 15"/>
    <property type="match status" value="1"/>
</dbReference>
<reference evidence="6 7" key="1">
    <citation type="submission" date="2015-10" db="EMBL/GenBank/DDBJ databases">
        <title>Draft genomes sequences of Candida glabrata isolates 1A, 1B, 2A, 2B, 3A and 3B.</title>
        <authorList>
            <person name="Haavelsrud O.E."/>
            <person name="Gaustad P."/>
        </authorList>
    </citation>
    <scope>NUCLEOTIDE SEQUENCE [LARGE SCALE GENOMIC DNA]</scope>
    <source>
        <strain evidence="6">910700640</strain>
    </source>
</reference>
<evidence type="ECO:0000256" key="4">
    <source>
        <dbReference type="ARBA" id="ARBA00022989"/>
    </source>
</evidence>
<evidence type="ECO:0000256" key="1">
    <source>
        <dbReference type="ARBA" id="ARBA00004370"/>
    </source>
</evidence>
<organism evidence="6 7">
    <name type="scientific">Candida glabrata</name>
    <name type="common">Yeast</name>
    <name type="synonym">Torulopsis glabrata</name>
    <dbReference type="NCBI Taxonomy" id="5478"/>
    <lineage>
        <taxon>Eukaryota</taxon>
        <taxon>Fungi</taxon>
        <taxon>Dikarya</taxon>
        <taxon>Ascomycota</taxon>
        <taxon>Saccharomycotina</taxon>
        <taxon>Saccharomycetes</taxon>
        <taxon>Saccharomycetales</taxon>
        <taxon>Saccharomycetaceae</taxon>
        <taxon>Nakaseomyces</taxon>
    </lineage>
</organism>
<accession>A0A0W0EQ48</accession>
<comment type="caution">
    <text evidence="6">The sequence shown here is derived from an EMBL/GenBank/DDBJ whole genome shotgun (WGS) entry which is preliminary data.</text>
</comment>
<dbReference type="InterPro" id="IPR044890">
    <property type="entry name" value="TMEM14_sf"/>
</dbReference>
<dbReference type="VEuPathDB" id="FungiDB:GW608_M09163"/>
<name>A0A0W0EQ48_CANGB</name>